<dbReference type="RefSeq" id="WP_369343587.1">
    <property type="nucleotide sequence ID" value="NZ_CP129674.1"/>
</dbReference>
<name>A0AB39U554_9BIFI</name>
<dbReference type="Pfam" id="PF13657">
    <property type="entry name" value="Couple_hipA"/>
    <property type="match status" value="1"/>
</dbReference>
<accession>A0AB39U554</accession>
<protein>
    <submittedName>
        <fullName evidence="2">HipA N-terminal domain-containing protein</fullName>
    </submittedName>
</protein>
<dbReference type="EMBL" id="CP129674">
    <property type="protein sequence ID" value="XDS43993.1"/>
    <property type="molecule type" value="Genomic_DNA"/>
</dbReference>
<feature type="domain" description="HipA N-terminal subdomain 1" evidence="1">
    <location>
        <begin position="7"/>
        <end position="102"/>
    </location>
</feature>
<organism evidence="2">
    <name type="scientific">Bifidobacterium aquikefiricola</name>
    <dbReference type="NCBI Taxonomy" id="3059038"/>
    <lineage>
        <taxon>Bacteria</taxon>
        <taxon>Bacillati</taxon>
        <taxon>Actinomycetota</taxon>
        <taxon>Actinomycetes</taxon>
        <taxon>Bifidobacteriales</taxon>
        <taxon>Bifidobacteriaceae</taxon>
        <taxon>Bifidobacterium</taxon>
    </lineage>
</organism>
<evidence type="ECO:0000313" key="2">
    <source>
        <dbReference type="EMBL" id="XDS43993.1"/>
    </source>
</evidence>
<reference evidence="2" key="1">
    <citation type="submission" date="2023-07" db="EMBL/GenBank/DDBJ databases">
        <title>Bifidobacterium aquikefiriaerophilum sp. nov. and Bifidobacterium eccum sp. nov., isolated from water kefir.</title>
        <authorList>
            <person name="Breselge S."/>
            <person name="Bellassi P."/>
            <person name="Barcenilla C."/>
            <person name="Alvarez-Ordonez A."/>
            <person name="Morelli L."/>
            <person name="Cotter P.D."/>
        </authorList>
    </citation>
    <scope>NUCLEOTIDE SEQUENCE</scope>
    <source>
        <strain evidence="2">WK041_4_12</strain>
    </source>
</reference>
<dbReference type="KEGG" id="baqk:QN215_06880"/>
<proteinExistence type="predicted"/>
<dbReference type="NCBIfam" id="TIGR03071">
    <property type="entry name" value="couple_hipA"/>
    <property type="match status" value="1"/>
</dbReference>
<sequence length="103" mass="11284">MKSKELVVFLEGKRIGILREENDGRHVFTYDMGEDAGASLSLSMPRRAQSWTGKPVEAFIDGVLPDEKAMRQRIARTYDVNANNPFSLLGAIGLDCAGAVTLV</sequence>
<evidence type="ECO:0000259" key="1">
    <source>
        <dbReference type="Pfam" id="PF13657"/>
    </source>
</evidence>
<dbReference type="InterPro" id="IPR017508">
    <property type="entry name" value="HipA_N1"/>
</dbReference>
<dbReference type="AlphaFoldDB" id="A0AB39U554"/>
<gene>
    <name evidence="2" type="ORF">QN215_06880</name>
</gene>